<dbReference type="Proteomes" id="UP000433493">
    <property type="component" value="Unassembled WGS sequence"/>
</dbReference>
<dbReference type="InterPro" id="IPR050922">
    <property type="entry name" value="LytR/CpsA/Psr_CW_biosynth"/>
</dbReference>
<dbReference type="EMBL" id="WBKB01000008">
    <property type="protein sequence ID" value="KAB1641677.1"/>
    <property type="molecule type" value="Genomic_DNA"/>
</dbReference>
<comment type="similarity">
    <text evidence="1">Belongs to the LytR/CpsA/Psr (LCP) family.</text>
</comment>
<gene>
    <name evidence="4" type="ORF">F8O05_12065</name>
</gene>
<dbReference type="NCBIfam" id="TIGR00350">
    <property type="entry name" value="lytR_cpsA_psr"/>
    <property type="match status" value="1"/>
</dbReference>
<name>A0A7J5B8J1_9MICO</name>
<keyword evidence="2" id="KW-0472">Membrane</keyword>
<dbReference type="Gene3D" id="3.40.630.190">
    <property type="entry name" value="LCP protein"/>
    <property type="match status" value="1"/>
</dbReference>
<evidence type="ECO:0000313" key="4">
    <source>
        <dbReference type="EMBL" id="KAB1641677.1"/>
    </source>
</evidence>
<sequence>MSTGKTATKGRGKKIVLISIASVLVLLLVAVGLVWWNIQTKLNEIEQIENAFPDDSKRPAPFDGEDAPLNILLLGSDSRADSSESLLTDLGSRADTIIVAHISGDRESIQLMSIMRDSWVEIPGHGEMKINAALSLGGVPLMVETVESLIDQRIDHVAMIDFNGFKGVTDALGGVTVHNQYAFSSGGHDFPVGPITLSGDQALVFVRERYSFEDGDYQRVANQQLFLKAAMSQLISRDTLTNPGKLNELLGAVTPYVATDSSLNGQAMFNLGTSMTSVRTRDVNNFTLPTDGTGMIGDESVVYVNWDELETLREKFATDDLTNYHPPAKPEG</sequence>
<feature type="transmembrane region" description="Helical" evidence="2">
    <location>
        <begin position="15"/>
        <end position="36"/>
    </location>
</feature>
<protein>
    <submittedName>
        <fullName evidence="4">LytR family transcriptional regulator</fullName>
    </submittedName>
</protein>
<dbReference type="RefSeq" id="WP_158052996.1">
    <property type="nucleotide sequence ID" value="NZ_WBKB01000008.1"/>
</dbReference>
<proteinExistence type="inferred from homology"/>
<accession>A0A7J5B8J1</accession>
<dbReference type="Pfam" id="PF03816">
    <property type="entry name" value="LytR_cpsA_psr"/>
    <property type="match status" value="1"/>
</dbReference>
<evidence type="ECO:0000256" key="2">
    <source>
        <dbReference type="SAM" id="Phobius"/>
    </source>
</evidence>
<feature type="domain" description="Cell envelope-related transcriptional attenuator" evidence="3">
    <location>
        <begin position="93"/>
        <end position="235"/>
    </location>
</feature>
<comment type="caution">
    <text evidence="4">The sequence shown here is derived from an EMBL/GenBank/DDBJ whole genome shotgun (WGS) entry which is preliminary data.</text>
</comment>
<evidence type="ECO:0000313" key="5">
    <source>
        <dbReference type="Proteomes" id="UP000433493"/>
    </source>
</evidence>
<reference evidence="4 5" key="1">
    <citation type="submission" date="2019-09" db="EMBL/GenBank/DDBJ databases">
        <title>Phylogeny of genus Pseudoclavibacter and closely related genus.</title>
        <authorList>
            <person name="Li Y."/>
        </authorList>
    </citation>
    <scope>NUCLEOTIDE SEQUENCE [LARGE SCALE GENOMIC DNA]</scope>
    <source>
        <strain evidence="4 5">KCTC 13959</strain>
    </source>
</reference>
<keyword evidence="5" id="KW-1185">Reference proteome</keyword>
<keyword evidence="2" id="KW-1133">Transmembrane helix</keyword>
<dbReference type="PANTHER" id="PTHR33392">
    <property type="entry name" value="POLYISOPRENYL-TEICHOIC ACID--PEPTIDOGLYCAN TEICHOIC ACID TRANSFERASE TAGU"/>
    <property type="match status" value="1"/>
</dbReference>
<dbReference type="PANTHER" id="PTHR33392:SF6">
    <property type="entry name" value="POLYISOPRENYL-TEICHOIC ACID--PEPTIDOGLYCAN TEICHOIC ACID TRANSFERASE TAGU"/>
    <property type="match status" value="1"/>
</dbReference>
<evidence type="ECO:0000256" key="1">
    <source>
        <dbReference type="ARBA" id="ARBA00006068"/>
    </source>
</evidence>
<keyword evidence="2" id="KW-0812">Transmembrane</keyword>
<dbReference type="OrthoDB" id="9782542at2"/>
<dbReference type="AlphaFoldDB" id="A0A7J5B8J1"/>
<organism evidence="4 5">
    <name type="scientific">Gulosibacter chungangensis</name>
    <dbReference type="NCBI Taxonomy" id="979746"/>
    <lineage>
        <taxon>Bacteria</taxon>
        <taxon>Bacillati</taxon>
        <taxon>Actinomycetota</taxon>
        <taxon>Actinomycetes</taxon>
        <taxon>Micrococcales</taxon>
        <taxon>Microbacteriaceae</taxon>
        <taxon>Gulosibacter</taxon>
    </lineage>
</organism>
<evidence type="ECO:0000259" key="3">
    <source>
        <dbReference type="Pfam" id="PF03816"/>
    </source>
</evidence>
<dbReference type="InterPro" id="IPR004474">
    <property type="entry name" value="LytR_CpsA_psr"/>
</dbReference>